<dbReference type="NCBIfam" id="TIGR00229">
    <property type="entry name" value="sensory_box"/>
    <property type="match status" value="1"/>
</dbReference>
<dbReference type="PROSITE" id="PS50112">
    <property type="entry name" value="PAS"/>
    <property type="match status" value="1"/>
</dbReference>
<dbReference type="SUPFAM" id="SSF55781">
    <property type="entry name" value="GAF domain-like"/>
    <property type="match status" value="1"/>
</dbReference>
<dbReference type="PANTHER" id="PTHR45138">
    <property type="entry name" value="REGULATORY COMPONENTS OF SENSORY TRANSDUCTION SYSTEM"/>
    <property type="match status" value="1"/>
</dbReference>
<dbReference type="GO" id="GO:0052621">
    <property type="term" value="F:diguanylate cyclase activity"/>
    <property type="evidence" value="ECO:0007669"/>
    <property type="project" value="TreeGrafter"/>
</dbReference>
<dbReference type="SUPFAM" id="SSF55785">
    <property type="entry name" value="PYP-like sensor domain (PAS domain)"/>
    <property type="match status" value="1"/>
</dbReference>
<dbReference type="CDD" id="cd00130">
    <property type="entry name" value="PAS"/>
    <property type="match status" value="1"/>
</dbReference>
<dbReference type="SMART" id="SM00267">
    <property type="entry name" value="GGDEF"/>
    <property type="match status" value="1"/>
</dbReference>
<feature type="coiled-coil region" evidence="1">
    <location>
        <begin position="307"/>
        <end position="334"/>
    </location>
</feature>
<dbReference type="RefSeq" id="WP_019226786.1">
    <property type="nucleotide sequence ID" value="NZ_CP046996.1"/>
</dbReference>
<evidence type="ECO:0000259" key="4">
    <source>
        <dbReference type="PROSITE" id="PS50887"/>
    </source>
</evidence>
<dbReference type="InterPro" id="IPR029787">
    <property type="entry name" value="Nucleotide_cyclase"/>
</dbReference>
<gene>
    <name evidence="5" type="ORF">GQ588_11205</name>
</gene>
<dbReference type="Gene3D" id="3.30.70.270">
    <property type="match status" value="1"/>
</dbReference>
<reference evidence="5 6" key="1">
    <citation type="submission" date="2019-12" db="EMBL/GenBank/DDBJ databases">
        <title>Sequence classification of anaerobic respiratory reductive dehalogenases: First we see many, then we see few.</title>
        <authorList>
            <person name="Molenda O."/>
            <person name="Puentes Jacome L.A."/>
            <person name="Cao X."/>
            <person name="Nesbo C.L."/>
            <person name="Tang S."/>
            <person name="Morson N."/>
            <person name="Patron J."/>
            <person name="Lomheim L."/>
            <person name="Wishart D.S."/>
            <person name="Edwards E.A."/>
        </authorList>
    </citation>
    <scope>NUCLEOTIDE SEQUENCE [LARGE SCALE GENOMIC DNA]</scope>
    <source>
        <strain evidence="5 6">12DCA</strain>
    </source>
</reference>
<sequence>MLFQDFDVYFKSEQDKEEKLLYAFMSLEKIPDSVFWADDEGNLSFVNEAACRTLGYTREELLTFNIRDFAPIVAGGIDQNIIEYVDYGGLSLFRTFHKHKDGHLIPVEVLSTVRQLVGNKYLATSIVRDITDRVQVEEELKETYNRLEVLYNIYQATTSEKNINRLIRQAAGIMKSTFEFDAFVFYFYDDYLQSSALYYTLGLPKEIIRKIEILPQYVGFIGQSLTSDFVAYAKYTEKTKIDESIKQLFFDYGFTDEMAFPIIFEQKTIGGIGLINKHNKPFKAKDKELLQAVCGQLSTVIQNLKLIHSLSKELKEHKRTAEALKKVNAELEKSAFTDQLTNIWNRRCFLKNSVIEIERSRRNKYPLSLLLLDIDHFKLINDNYGHQAGDQALIEFVNLLRDNIRSFDSLARWGGEEFLILAPHLRAGNAVQYADRLRELIAEHLFQEVGEITTSIGVAELANTDNIDSWIKKVDNALYRAKEQGRNRVEFNGVIIL</sequence>
<dbReference type="CDD" id="cd01949">
    <property type="entry name" value="GGDEF"/>
    <property type="match status" value="1"/>
</dbReference>
<dbReference type="Gene3D" id="3.30.450.20">
    <property type="entry name" value="PAS domain"/>
    <property type="match status" value="1"/>
</dbReference>
<protein>
    <submittedName>
        <fullName evidence="5">Diguanylate cyclase</fullName>
    </submittedName>
</protein>
<proteinExistence type="predicted"/>
<dbReference type="EMBL" id="CP046996">
    <property type="protein sequence ID" value="QHA01161.1"/>
    <property type="molecule type" value="Genomic_DNA"/>
</dbReference>
<evidence type="ECO:0000313" key="5">
    <source>
        <dbReference type="EMBL" id="QHA01161.1"/>
    </source>
</evidence>
<feature type="domain" description="GGDEF" evidence="4">
    <location>
        <begin position="365"/>
        <end position="494"/>
    </location>
</feature>
<dbReference type="SMART" id="SM00091">
    <property type="entry name" value="PAS"/>
    <property type="match status" value="1"/>
</dbReference>
<name>A0A857DKB0_9FIRM</name>
<feature type="domain" description="PAC" evidence="3">
    <location>
        <begin position="90"/>
        <end position="142"/>
    </location>
</feature>
<dbReference type="Gene3D" id="3.30.450.40">
    <property type="match status" value="1"/>
</dbReference>
<keyword evidence="1" id="KW-0175">Coiled coil</keyword>
<dbReference type="Pfam" id="PF01590">
    <property type="entry name" value="GAF"/>
    <property type="match status" value="1"/>
</dbReference>
<dbReference type="PANTHER" id="PTHR45138:SF9">
    <property type="entry name" value="DIGUANYLATE CYCLASE DGCM-RELATED"/>
    <property type="match status" value="1"/>
</dbReference>
<dbReference type="FunFam" id="3.30.70.270:FF:000001">
    <property type="entry name" value="Diguanylate cyclase domain protein"/>
    <property type="match status" value="1"/>
</dbReference>
<feature type="domain" description="PAS" evidence="2">
    <location>
        <begin position="27"/>
        <end position="62"/>
    </location>
</feature>
<dbReference type="InterPro" id="IPR029016">
    <property type="entry name" value="GAF-like_dom_sf"/>
</dbReference>
<dbReference type="AlphaFoldDB" id="A0A857DKB0"/>
<dbReference type="NCBIfam" id="TIGR00254">
    <property type="entry name" value="GGDEF"/>
    <property type="match status" value="1"/>
</dbReference>
<dbReference type="Pfam" id="PF00990">
    <property type="entry name" value="GGDEF"/>
    <property type="match status" value="1"/>
</dbReference>
<evidence type="ECO:0000256" key="1">
    <source>
        <dbReference type="SAM" id="Coils"/>
    </source>
</evidence>
<dbReference type="InterPro" id="IPR043128">
    <property type="entry name" value="Rev_trsase/Diguanyl_cyclase"/>
</dbReference>
<evidence type="ECO:0000259" key="2">
    <source>
        <dbReference type="PROSITE" id="PS50112"/>
    </source>
</evidence>
<dbReference type="InterPro" id="IPR000160">
    <property type="entry name" value="GGDEF_dom"/>
</dbReference>
<evidence type="ECO:0000313" key="6">
    <source>
        <dbReference type="Proteomes" id="UP000430508"/>
    </source>
</evidence>
<dbReference type="InterPro" id="IPR050469">
    <property type="entry name" value="Diguanylate_Cyclase"/>
</dbReference>
<dbReference type="InterPro" id="IPR003018">
    <property type="entry name" value="GAF"/>
</dbReference>
<dbReference type="SUPFAM" id="SSF55073">
    <property type="entry name" value="Nucleotide cyclase"/>
    <property type="match status" value="1"/>
</dbReference>
<dbReference type="InterPro" id="IPR000700">
    <property type="entry name" value="PAS-assoc_C"/>
</dbReference>
<dbReference type="Proteomes" id="UP000430508">
    <property type="component" value="Chromosome"/>
</dbReference>
<accession>A0A857DKB0</accession>
<dbReference type="SMART" id="SM00065">
    <property type="entry name" value="GAF"/>
    <property type="match status" value="1"/>
</dbReference>
<dbReference type="InterPro" id="IPR000014">
    <property type="entry name" value="PAS"/>
</dbReference>
<evidence type="ECO:0000259" key="3">
    <source>
        <dbReference type="PROSITE" id="PS50113"/>
    </source>
</evidence>
<dbReference type="PROSITE" id="PS50887">
    <property type="entry name" value="GGDEF"/>
    <property type="match status" value="1"/>
</dbReference>
<organism evidence="5 6">
    <name type="scientific">Dehalobacter restrictus</name>
    <dbReference type="NCBI Taxonomy" id="55583"/>
    <lineage>
        <taxon>Bacteria</taxon>
        <taxon>Bacillati</taxon>
        <taxon>Bacillota</taxon>
        <taxon>Clostridia</taxon>
        <taxon>Eubacteriales</taxon>
        <taxon>Desulfitobacteriaceae</taxon>
        <taxon>Dehalobacter</taxon>
    </lineage>
</organism>
<dbReference type="Pfam" id="PF13426">
    <property type="entry name" value="PAS_9"/>
    <property type="match status" value="1"/>
</dbReference>
<dbReference type="PROSITE" id="PS50113">
    <property type="entry name" value="PAC"/>
    <property type="match status" value="1"/>
</dbReference>
<dbReference type="InterPro" id="IPR035965">
    <property type="entry name" value="PAS-like_dom_sf"/>
</dbReference>